<dbReference type="GlyGen" id="G3I1Y2">
    <property type="glycosylation" value="1 site"/>
</dbReference>
<reference evidence="3" key="1">
    <citation type="journal article" date="2011" name="Nat. Biotechnol.">
        <title>The genomic sequence of the Chinese hamster ovary (CHO)-K1 cell line.</title>
        <authorList>
            <person name="Xu X."/>
            <person name="Nagarajan H."/>
            <person name="Lewis N.E."/>
            <person name="Pan S."/>
            <person name="Cai Z."/>
            <person name="Liu X."/>
            <person name="Chen W."/>
            <person name="Xie M."/>
            <person name="Wang W."/>
            <person name="Hammond S."/>
            <person name="Andersen M.R."/>
            <person name="Neff N."/>
            <person name="Passarelli B."/>
            <person name="Koh W."/>
            <person name="Fan H.C."/>
            <person name="Wang J."/>
            <person name="Gui Y."/>
            <person name="Lee K.H."/>
            <person name="Betenbaugh M.J."/>
            <person name="Quake S.R."/>
            <person name="Famili I."/>
            <person name="Palsson B.O."/>
            <person name="Wang J."/>
        </authorList>
    </citation>
    <scope>NUCLEOTIDE SEQUENCE [LARGE SCALE GENOMIC DNA]</scope>
    <source>
        <strain evidence="3">CHO K1 cell line</strain>
    </source>
</reference>
<dbReference type="EMBL" id="JH001100">
    <property type="protein sequence ID" value="EGW00343.1"/>
    <property type="molecule type" value="Genomic_DNA"/>
</dbReference>
<name>G3I1Y2_CRIGR</name>
<evidence type="ECO:0000313" key="2">
    <source>
        <dbReference type="EMBL" id="EGW00343.1"/>
    </source>
</evidence>
<evidence type="ECO:0000313" key="3">
    <source>
        <dbReference type="Proteomes" id="UP000001075"/>
    </source>
</evidence>
<dbReference type="InParanoid" id="G3I1Y2"/>
<dbReference type="Proteomes" id="UP000001075">
    <property type="component" value="Unassembled WGS sequence"/>
</dbReference>
<gene>
    <name evidence="2" type="ORF">I79_017396</name>
</gene>
<organism evidence="2 3">
    <name type="scientific">Cricetulus griseus</name>
    <name type="common">Chinese hamster</name>
    <name type="synonym">Cricetulus barabensis griseus</name>
    <dbReference type="NCBI Taxonomy" id="10029"/>
    <lineage>
        <taxon>Eukaryota</taxon>
        <taxon>Metazoa</taxon>
        <taxon>Chordata</taxon>
        <taxon>Craniata</taxon>
        <taxon>Vertebrata</taxon>
        <taxon>Euteleostomi</taxon>
        <taxon>Mammalia</taxon>
        <taxon>Eutheria</taxon>
        <taxon>Euarchontoglires</taxon>
        <taxon>Glires</taxon>
        <taxon>Rodentia</taxon>
        <taxon>Myomorpha</taxon>
        <taxon>Muroidea</taxon>
        <taxon>Cricetidae</taxon>
        <taxon>Cricetinae</taxon>
        <taxon>Cricetulus</taxon>
    </lineage>
</organism>
<dbReference type="AlphaFoldDB" id="G3I1Y2"/>
<protein>
    <submittedName>
        <fullName evidence="2">Uncharacterized protein</fullName>
    </submittedName>
</protein>
<accession>G3I1Y2</accession>
<proteinExistence type="predicted"/>
<feature type="region of interest" description="Disordered" evidence="1">
    <location>
        <begin position="133"/>
        <end position="162"/>
    </location>
</feature>
<evidence type="ECO:0000256" key="1">
    <source>
        <dbReference type="SAM" id="MobiDB-lite"/>
    </source>
</evidence>
<sequence>MRPKASTCELRSPSHCIREACTATTLGLVQKSTGGSCTTHRLSLLLPPQHRILYALPEVGVQGGIFRRFKEPMLRPLASGPTIGRVGLQIDNRQGGLLLEEQTSNRRSAALLLASHIPASSCLQARVVPGSPGKLQPAAEAQTKTRHGYGGADVTRKQASLY</sequence>